<sequence length="93" mass="10554">MEQSKLKLLLKSILSLESEEECLGLLEDLCTINEIEDMSHRMEIAYLLNQGKTFYDVQAQTGASSTTISRVSRCLKHGRGYKMVLDKIVDKKS</sequence>
<dbReference type="RefSeq" id="WP_152805242.1">
    <property type="nucleotide sequence ID" value="NZ_WHNX01000021.1"/>
</dbReference>
<dbReference type="InterPro" id="IPR013368">
    <property type="entry name" value="YecD_YerC"/>
</dbReference>
<dbReference type="AlphaFoldDB" id="A0A6A7KBM5"/>
<organism evidence="1 2">
    <name type="scientific">Alkalibaculum sporogenes</name>
    <dbReference type="NCBI Taxonomy" id="2655001"/>
    <lineage>
        <taxon>Bacteria</taxon>
        <taxon>Bacillati</taxon>
        <taxon>Bacillota</taxon>
        <taxon>Clostridia</taxon>
        <taxon>Eubacteriales</taxon>
        <taxon>Eubacteriaceae</taxon>
        <taxon>Alkalibaculum</taxon>
    </lineage>
</organism>
<dbReference type="EMBL" id="WHNX01000021">
    <property type="protein sequence ID" value="MPW26587.1"/>
    <property type="molecule type" value="Genomic_DNA"/>
</dbReference>
<evidence type="ECO:0000313" key="1">
    <source>
        <dbReference type="EMBL" id="MPW26587.1"/>
    </source>
</evidence>
<dbReference type="InterPro" id="IPR000831">
    <property type="entry name" value="Trp_repress"/>
</dbReference>
<dbReference type="InterPro" id="IPR010921">
    <property type="entry name" value="Trp_repressor/repl_initiator"/>
</dbReference>
<dbReference type="SUPFAM" id="SSF48295">
    <property type="entry name" value="TrpR-like"/>
    <property type="match status" value="1"/>
</dbReference>
<comment type="caution">
    <text evidence="1">The sequence shown here is derived from an EMBL/GenBank/DDBJ whole genome shotgun (WGS) entry which is preliminary data.</text>
</comment>
<dbReference type="GO" id="GO:0003700">
    <property type="term" value="F:DNA-binding transcription factor activity"/>
    <property type="evidence" value="ECO:0007669"/>
    <property type="project" value="InterPro"/>
</dbReference>
<dbReference type="GO" id="GO:0043565">
    <property type="term" value="F:sequence-specific DNA binding"/>
    <property type="evidence" value="ECO:0007669"/>
    <property type="project" value="InterPro"/>
</dbReference>
<keyword evidence="1" id="KW-0238">DNA-binding</keyword>
<dbReference type="PANTHER" id="PTHR40080">
    <property type="entry name" value="LMO1763 PROTEIN"/>
    <property type="match status" value="1"/>
</dbReference>
<evidence type="ECO:0000313" key="2">
    <source>
        <dbReference type="Proteomes" id="UP000440004"/>
    </source>
</evidence>
<dbReference type="PIRSF" id="PIRSF012508">
    <property type="entry name" value="YerC"/>
    <property type="match status" value="1"/>
</dbReference>
<name>A0A6A7KBM5_9FIRM</name>
<dbReference type="PANTHER" id="PTHR40080:SF1">
    <property type="entry name" value="TRPR-LIKE PROTEIN YERC_YECD"/>
    <property type="match status" value="1"/>
</dbReference>
<gene>
    <name evidence="1" type="ORF">GC105_12390</name>
</gene>
<accession>A0A6A7KBM5</accession>
<dbReference type="Proteomes" id="UP000440004">
    <property type="component" value="Unassembled WGS sequence"/>
</dbReference>
<proteinExistence type="predicted"/>
<keyword evidence="2" id="KW-1185">Reference proteome</keyword>
<protein>
    <submittedName>
        <fullName evidence="1">DNA-binding transcriptional regulator</fullName>
    </submittedName>
</protein>
<reference evidence="1 2" key="1">
    <citation type="submission" date="2019-10" db="EMBL/GenBank/DDBJ databases">
        <title>Alkalibaculum tamaniensis sp.nov., a new alkaliphilic acetogen, isolated on methoxylated aromatics from a mud volcano.</title>
        <authorList>
            <person name="Khomyakova M.A."/>
            <person name="Merkel A.Y."/>
            <person name="Bonch-Osmolovskaya E.A."/>
            <person name="Slobodkin A.I."/>
        </authorList>
    </citation>
    <scope>NUCLEOTIDE SEQUENCE [LARGE SCALE GENOMIC DNA]</scope>
    <source>
        <strain evidence="1 2">M08DMB</strain>
    </source>
</reference>
<dbReference type="InterPro" id="IPR038116">
    <property type="entry name" value="TrpR-like_sf"/>
</dbReference>
<dbReference type="Gene3D" id="1.10.1270.10">
    <property type="entry name" value="TrpR-like"/>
    <property type="match status" value="1"/>
</dbReference>
<dbReference type="Pfam" id="PF01371">
    <property type="entry name" value="Trp_repressor"/>
    <property type="match status" value="1"/>
</dbReference>
<dbReference type="NCBIfam" id="TIGR02531">
    <property type="entry name" value="yecD_yerC"/>
    <property type="match status" value="1"/>
</dbReference>